<evidence type="ECO:0000313" key="11">
    <source>
        <dbReference type="Proteomes" id="UP001152130"/>
    </source>
</evidence>
<dbReference type="InterPro" id="IPR050121">
    <property type="entry name" value="Cytochrome_P450_monoxygenase"/>
</dbReference>
<dbReference type="InterPro" id="IPR036396">
    <property type="entry name" value="Cyt_P450_sf"/>
</dbReference>
<keyword evidence="11" id="KW-1185">Reference proteome</keyword>
<evidence type="ECO:0000256" key="3">
    <source>
        <dbReference type="ARBA" id="ARBA00022617"/>
    </source>
</evidence>
<evidence type="ECO:0000313" key="10">
    <source>
        <dbReference type="EMBL" id="KAJ4024659.1"/>
    </source>
</evidence>
<dbReference type="PROSITE" id="PS00086">
    <property type="entry name" value="CYTOCHROME_P450"/>
    <property type="match status" value="1"/>
</dbReference>
<dbReference type="SUPFAM" id="SSF48264">
    <property type="entry name" value="Cytochrome P450"/>
    <property type="match status" value="1"/>
</dbReference>
<keyword evidence="4 7" id="KW-0479">Metal-binding</keyword>
<dbReference type="GO" id="GO:0020037">
    <property type="term" value="F:heme binding"/>
    <property type="evidence" value="ECO:0007669"/>
    <property type="project" value="InterPro"/>
</dbReference>
<comment type="cofactor">
    <cofactor evidence="1 7">
        <name>heme</name>
        <dbReference type="ChEBI" id="CHEBI:30413"/>
    </cofactor>
</comment>
<evidence type="ECO:0008006" key="12">
    <source>
        <dbReference type="Google" id="ProtNLM"/>
    </source>
</evidence>
<dbReference type="OrthoDB" id="1470350at2759"/>
<dbReference type="PANTHER" id="PTHR24305">
    <property type="entry name" value="CYTOCHROME P450"/>
    <property type="match status" value="1"/>
</dbReference>
<comment type="caution">
    <text evidence="10">The sequence shown here is derived from an EMBL/GenBank/DDBJ whole genome shotgun (WGS) entry which is preliminary data.</text>
</comment>
<dbReference type="CDD" id="cd11059">
    <property type="entry name" value="CYP_fungal"/>
    <property type="match status" value="1"/>
</dbReference>
<dbReference type="GO" id="GO:0005506">
    <property type="term" value="F:iron ion binding"/>
    <property type="evidence" value="ECO:0007669"/>
    <property type="project" value="InterPro"/>
</dbReference>
<name>A0A9W8Q100_9HYPO</name>
<dbReference type="PRINTS" id="PR00463">
    <property type="entry name" value="EP450I"/>
</dbReference>
<dbReference type="GO" id="GO:0004497">
    <property type="term" value="F:monooxygenase activity"/>
    <property type="evidence" value="ECO:0007669"/>
    <property type="project" value="UniProtKB-KW"/>
</dbReference>
<dbReference type="EMBL" id="JAPDHF010000001">
    <property type="protein sequence ID" value="KAJ4024659.1"/>
    <property type="molecule type" value="Genomic_DNA"/>
</dbReference>
<dbReference type="InterPro" id="IPR002401">
    <property type="entry name" value="Cyt_P450_E_grp-I"/>
</dbReference>
<dbReference type="AlphaFoldDB" id="A0A9W8Q100"/>
<keyword evidence="6 7" id="KW-0408">Iron</keyword>
<dbReference type="InterPro" id="IPR001128">
    <property type="entry name" value="Cyt_P450"/>
</dbReference>
<evidence type="ECO:0000256" key="8">
    <source>
        <dbReference type="RuleBase" id="RU000461"/>
    </source>
</evidence>
<protein>
    <recommendedName>
        <fullName evidence="12">Cytochrome P450 monooxygenase</fullName>
    </recommendedName>
</protein>
<keyword evidence="3 7" id="KW-0349">Heme</keyword>
<evidence type="ECO:0000256" key="1">
    <source>
        <dbReference type="ARBA" id="ARBA00001971"/>
    </source>
</evidence>
<comment type="similarity">
    <text evidence="2 8">Belongs to the cytochrome P450 family.</text>
</comment>
<evidence type="ECO:0000256" key="7">
    <source>
        <dbReference type="PIRSR" id="PIRSR602401-1"/>
    </source>
</evidence>
<dbReference type="GO" id="GO:0016705">
    <property type="term" value="F:oxidoreductase activity, acting on paired donors, with incorporation or reduction of molecular oxygen"/>
    <property type="evidence" value="ECO:0007669"/>
    <property type="project" value="InterPro"/>
</dbReference>
<sequence>MALTTYLSTPVVAGIFLLLTATYTLITAFSSPLRHIPGPWYTHFTHLILKYHVVTGNRIHYIHALHAQYGPIVRISPHEVTISDPESVSAIHKIGSGFLKSAWYDGNTSMGEPGIFSMRDPQQHSARRKLFARAFSVSSLLANWEPEIREKTGLAVEKIKADAMGVGADVFKWWTLMTTDVIAHLSFGESFHMLEQGKQTSYIDSIQLTMINSGIRAELSWIYPFLKFIPSKGLKKLVNADNVVWDHGAVAVRNMQTAMSRANLFSQMVAEADGQEKIGLTESMVQSEAGNLIVAGSDTTAVTLTYLVWAVLKHPQLQAQLEEELAGLSDELNFEELKNAPILNSVIEETLRLYGAAPGSLPRVVPSKGATLSGHYLPAGTVVSTQAYTAHRDENLFPDATRFDGYRFMDKSKVTPGQKAVMSPFGGGSRICLGVHLAWMELRLGAALFFRECRGVRLGAEMTDDMMEMENHFLIAPKAHKCIVKL</sequence>
<evidence type="ECO:0000256" key="4">
    <source>
        <dbReference type="ARBA" id="ARBA00022723"/>
    </source>
</evidence>
<dbReference type="Proteomes" id="UP001152130">
    <property type="component" value="Unassembled WGS sequence"/>
</dbReference>
<dbReference type="PANTHER" id="PTHR24305:SF96">
    <property type="entry name" value="CYTOCHROME P450 MONOOXYGENASE STCB-RELATED"/>
    <property type="match status" value="1"/>
</dbReference>
<keyword evidence="5 8" id="KW-0560">Oxidoreductase</keyword>
<dbReference type="Pfam" id="PF00067">
    <property type="entry name" value="p450"/>
    <property type="match status" value="1"/>
</dbReference>
<feature type="binding site" description="axial binding residue" evidence="7">
    <location>
        <position position="432"/>
    </location>
    <ligand>
        <name>heme</name>
        <dbReference type="ChEBI" id="CHEBI:30413"/>
    </ligand>
    <ligandPart>
        <name>Fe</name>
        <dbReference type="ChEBI" id="CHEBI:18248"/>
    </ligandPart>
</feature>
<keyword evidence="9" id="KW-0472">Membrane</keyword>
<evidence type="ECO:0000256" key="2">
    <source>
        <dbReference type="ARBA" id="ARBA00010617"/>
    </source>
</evidence>
<dbReference type="Gene3D" id="1.10.630.10">
    <property type="entry name" value="Cytochrome P450"/>
    <property type="match status" value="1"/>
</dbReference>
<keyword evidence="9" id="KW-0812">Transmembrane</keyword>
<keyword evidence="9" id="KW-1133">Transmembrane helix</keyword>
<accession>A0A9W8Q100</accession>
<dbReference type="InterPro" id="IPR017972">
    <property type="entry name" value="Cyt_P450_CS"/>
</dbReference>
<evidence type="ECO:0000256" key="6">
    <source>
        <dbReference type="ARBA" id="ARBA00023004"/>
    </source>
</evidence>
<evidence type="ECO:0000256" key="9">
    <source>
        <dbReference type="SAM" id="Phobius"/>
    </source>
</evidence>
<feature type="transmembrane region" description="Helical" evidence="9">
    <location>
        <begin position="6"/>
        <end position="26"/>
    </location>
</feature>
<organism evidence="10 11">
    <name type="scientific">Fusarium irregulare</name>
    <dbReference type="NCBI Taxonomy" id="2494466"/>
    <lineage>
        <taxon>Eukaryota</taxon>
        <taxon>Fungi</taxon>
        <taxon>Dikarya</taxon>
        <taxon>Ascomycota</taxon>
        <taxon>Pezizomycotina</taxon>
        <taxon>Sordariomycetes</taxon>
        <taxon>Hypocreomycetidae</taxon>
        <taxon>Hypocreales</taxon>
        <taxon>Nectriaceae</taxon>
        <taxon>Fusarium</taxon>
        <taxon>Fusarium incarnatum-equiseti species complex</taxon>
    </lineage>
</organism>
<evidence type="ECO:0000256" key="5">
    <source>
        <dbReference type="ARBA" id="ARBA00023002"/>
    </source>
</evidence>
<keyword evidence="8" id="KW-0503">Monooxygenase</keyword>
<proteinExistence type="inferred from homology"/>
<gene>
    <name evidence="10" type="ORF">NW766_000899</name>
</gene>
<dbReference type="PRINTS" id="PR00385">
    <property type="entry name" value="P450"/>
</dbReference>
<reference evidence="10" key="1">
    <citation type="submission" date="2022-10" db="EMBL/GenBank/DDBJ databases">
        <title>Fusarium specimens isolated from Avocado Roots.</title>
        <authorList>
            <person name="Stajich J."/>
            <person name="Roper C."/>
            <person name="Heimlech-Rivalta G."/>
        </authorList>
    </citation>
    <scope>NUCLEOTIDE SEQUENCE</scope>
    <source>
        <strain evidence="10">CF00143</strain>
    </source>
</reference>